<feature type="non-terminal residue" evidence="7">
    <location>
        <position position="99"/>
    </location>
</feature>
<keyword evidence="8" id="KW-1185">Reference proteome</keyword>
<dbReference type="GO" id="GO:0005886">
    <property type="term" value="C:plasma membrane"/>
    <property type="evidence" value="ECO:0007669"/>
    <property type="project" value="TreeGrafter"/>
</dbReference>
<evidence type="ECO:0000256" key="5">
    <source>
        <dbReference type="ARBA" id="ARBA00023319"/>
    </source>
</evidence>
<dbReference type="Proteomes" id="UP000792457">
    <property type="component" value="Unassembled WGS sequence"/>
</dbReference>
<sequence>MQNDKASGVFNLRIRNVTLADDAEFQCQVGPYHYHKPIRAHARLIVIAPPSSVEIVGHMPNDKIEIRENTPLTLECVVRNSRPAAQIEWYRGRVPLKIG</sequence>
<dbReference type="InterPro" id="IPR036179">
    <property type="entry name" value="Ig-like_dom_sf"/>
</dbReference>
<dbReference type="Pfam" id="PF08205">
    <property type="entry name" value="C2-set_2"/>
    <property type="match status" value="1"/>
</dbReference>
<dbReference type="GO" id="GO:0050839">
    <property type="term" value="F:cell adhesion molecule binding"/>
    <property type="evidence" value="ECO:0007669"/>
    <property type="project" value="TreeGrafter"/>
</dbReference>
<evidence type="ECO:0000313" key="7">
    <source>
        <dbReference type="EMBL" id="KAG8231789.1"/>
    </source>
</evidence>
<evidence type="ECO:0000256" key="4">
    <source>
        <dbReference type="ARBA" id="ARBA00023180"/>
    </source>
</evidence>
<evidence type="ECO:0000313" key="8">
    <source>
        <dbReference type="Proteomes" id="UP000792457"/>
    </source>
</evidence>
<dbReference type="PANTHER" id="PTHR11640">
    <property type="entry name" value="NEPHRIN"/>
    <property type="match status" value="1"/>
</dbReference>
<reference evidence="7" key="2">
    <citation type="submission" date="2017-10" db="EMBL/GenBank/DDBJ databases">
        <title>Ladona fulva Genome sequencing and assembly.</title>
        <authorList>
            <person name="Murali S."/>
            <person name="Richards S."/>
            <person name="Bandaranaike D."/>
            <person name="Bellair M."/>
            <person name="Blankenburg K."/>
            <person name="Chao H."/>
            <person name="Dinh H."/>
            <person name="Doddapaneni H."/>
            <person name="Dugan-Rocha S."/>
            <person name="Elkadiri S."/>
            <person name="Gnanaolivu R."/>
            <person name="Hernandez B."/>
            <person name="Skinner E."/>
            <person name="Javaid M."/>
            <person name="Lee S."/>
            <person name="Li M."/>
            <person name="Ming W."/>
            <person name="Munidasa M."/>
            <person name="Muniz J."/>
            <person name="Nguyen L."/>
            <person name="Hughes D."/>
            <person name="Osuji N."/>
            <person name="Pu L.-L."/>
            <person name="Puazo M."/>
            <person name="Qu C."/>
            <person name="Quiroz J."/>
            <person name="Raj R."/>
            <person name="Weissenberger G."/>
            <person name="Xin Y."/>
            <person name="Zou X."/>
            <person name="Han Y."/>
            <person name="Worley K."/>
            <person name="Muzny D."/>
            <person name="Gibbs R."/>
        </authorList>
    </citation>
    <scope>NUCLEOTIDE SEQUENCE</scope>
    <source>
        <strain evidence="7">Sampled in the wild</strain>
    </source>
</reference>
<dbReference type="InterPro" id="IPR013162">
    <property type="entry name" value="CD80_C2-set"/>
</dbReference>
<evidence type="ECO:0000256" key="2">
    <source>
        <dbReference type="ARBA" id="ARBA00023136"/>
    </source>
</evidence>
<keyword evidence="2" id="KW-0472">Membrane</keyword>
<evidence type="ECO:0000256" key="1">
    <source>
        <dbReference type="ARBA" id="ARBA00004479"/>
    </source>
</evidence>
<dbReference type="AlphaFoldDB" id="A0A8K0KAX1"/>
<organism evidence="7 8">
    <name type="scientific">Ladona fulva</name>
    <name type="common">Scarce chaser dragonfly</name>
    <name type="synonym">Libellula fulva</name>
    <dbReference type="NCBI Taxonomy" id="123851"/>
    <lineage>
        <taxon>Eukaryota</taxon>
        <taxon>Metazoa</taxon>
        <taxon>Ecdysozoa</taxon>
        <taxon>Arthropoda</taxon>
        <taxon>Hexapoda</taxon>
        <taxon>Insecta</taxon>
        <taxon>Pterygota</taxon>
        <taxon>Palaeoptera</taxon>
        <taxon>Odonata</taxon>
        <taxon>Epiprocta</taxon>
        <taxon>Anisoptera</taxon>
        <taxon>Libelluloidea</taxon>
        <taxon>Libellulidae</taxon>
        <taxon>Ladona</taxon>
    </lineage>
</organism>
<dbReference type="InterPro" id="IPR013783">
    <property type="entry name" value="Ig-like_fold"/>
</dbReference>
<evidence type="ECO:0000256" key="3">
    <source>
        <dbReference type="ARBA" id="ARBA00023157"/>
    </source>
</evidence>
<name>A0A8K0KAX1_LADFU</name>
<keyword evidence="3" id="KW-1015">Disulfide bond</keyword>
<evidence type="ECO:0000259" key="6">
    <source>
        <dbReference type="PROSITE" id="PS50835"/>
    </source>
</evidence>
<dbReference type="SUPFAM" id="SSF48726">
    <property type="entry name" value="Immunoglobulin"/>
    <property type="match status" value="2"/>
</dbReference>
<dbReference type="GO" id="GO:0098609">
    <property type="term" value="P:cell-cell adhesion"/>
    <property type="evidence" value="ECO:0007669"/>
    <property type="project" value="TreeGrafter"/>
</dbReference>
<dbReference type="Gene3D" id="2.60.40.10">
    <property type="entry name" value="Immunoglobulins"/>
    <property type="match status" value="2"/>
</dbReference>
<dbReference type="GO" id="GO:0005911">
    <property type="term" value="C:cell-cell junction"/>
    <property type="evidence" value="ECO:0007669"/>
    <property type="project" value="TreeGrafter"/>
</dbReference>
<dbReference type="PROSITE" id="PS50835">
    <property type="entry name" value="IG_LIKE"/>
    <property type="match status" value="1"/>
</dbReference>
<protein>
    <recommendedName>
        <fullName evidence="6">Ig-like domain-containing protein</fullName>
    </recommendedName>
</protein>
<dbReference type="EMBL" id="KZ308575">
    <property type="protein sequence ID" value="KAG8231789.1"/>
    <property type="molecule type" value="Genomic_DNA"/>
</dbReference>
<proteinExistence type="predicted"/>
<dbReference type="OrthoDB" id="10028801at2759"/>
<keyword evidence="4" id="KW-0325">Glycoprotein</keyword>
<feature type="domain" description="Ig-like" evidence="6">
    <location>
        <begin position="50"/>
        <end position="99"/>
    </location>
</feature>
<dbReference type="InterPro" id="IPR051275">
    <property type="entry name" value="Cell_adhesion_signaling"/>
</dbReference>
<comment type="subcellular location">
    <subcellularLocation>
        <location evidence="1">Membrane</location>
        <topology evidence="1">Single-pass type I membrane protein</topology>
    </subcellularLocation>
</comment>
<accession>A0A8K0KAX1</accession>
<dbReference type="PANTHER" id="PTHR11640:SF136">
    <property type="entry name" value="NEPHRIN"/>
    <property type="match status" value="1"/>
</dbReference>
<dbReference type="InterPro" id="IPR007110">
    <property type="entry name" value="Ig-like_dom"/>
</dbReference>
<gene>
    <name evidence="7" type="ORF">J437_LFUL012065</name>
</gene>
<reference evidence="7" key="1">
    <citation type="submission" date="2013-04" db="EMBL/GenBank/DDBJ databases">
        <authorList>
            <person name="Qu J."/>
            <person name="Murali S.C."/>
            <person name="Bandaranaike D."/>
            <person name="Bellair M."/>
            <person name="Blankenburg K."/>
            <person name="Chao H."/>
            <person name="Dinh H."/>
            <person name="Doddapaneni H."/>
            <person name="Downs B."/>
            <person name="Dugan-Rocha S."/>
            <person name="Elkadiri S."/>
            <person name="Gnanaolivu R.D."/>
            <person name="Hernandez B."/>
            <person name="Javaid M."/>
            <person name="Jayaseelan J.C."/>
            <person name="Lee S."/>
            <person name="Li M."/>
            <person name="Ming W."/>
            <person name="Munidasa M."/>
            <person name="Muniz J."/>
            <person name="Nguyen L."/>
            <person name="Ongeri F."/>
            <person name="Osuji N."/>
            <person name="Pu L.-L."/>
            <person name="Puazo M."/>
            <person name="Qu C."/>
            <person name="Quiroz J."/>
            <person name="Raj R."/>
            <person name="Weissenberger G."/>
            <person name="Xin Y."/>
            <person name="Zou X."/>
            <person name="Han Y."/>
            <person name="Richards S."/>
            <person name="Worley K."/>
            <person name="Muzny D."/>
            <person name="Gibbs R."/>
        </authorList>
    </citation>
    <scope>NUCLEOTIDE SEQUENCE</scope>
    <source>
        <strain evidence="7">Sampled in the wild</strain>
    </source>
</reference>
<keyword evidence="5" id="KW-0393">Immunoglobulin domain</keyword>
<comment type="caution">
    <text evidence="7">The sequence shown here is derived from an EMBL/GenBank/DDBJ whole genome shotgun (WGS) entry which is preliminary data.</text>
</comment>